<keyword evidence="4 18" id="KW-0963">Cytoplasm</keyword>
<comment type="pathway">
    <text evidence="18">Nucleotide-sugar biosynthesis; UDP-N-acetyl-alpha-D-glucosamine biosynthesis; UDP-N-acetyl-alpha-D-glucosamine from N-acetyl-alpha-D-glucosamine 1-phosphate: step 1/1.</text>
</comment>
<feature type="binding site" evidence="18">
    <location>
        <position position="368"/>
    </location>
    <ligand>
        <name>UDP-N-acetyl-alpha-D-glucosamine</name>
        <dbReference type="ChEBI" id="CHEBI:57705"/>
    </ligand>
</feature>
<feature type="binding site" evidence="18">
    <location>
        <position position="229"/>
    </location>
    <ligand>
        <name>UDP-N-acetyl-alpha-D-glucosamine</name>
        <dbReference type="ChEBI" id="CHEBI:57705"/>
    </ligand>
</feature>
<evidence type="ECO:0000256" key="2">
    <source>
        <dbReference type="ARBA" id="ARBA00007707"/>
    </source>
</evidence>
<dbReference type="InterPro" id="IPR005882">
    <property type="entry name" value="Bifunctional_GlmU"/>
</dbReference>
<dbReference type="OrthoDB" id="9775031at2"/>
<dbReference type="InterPro" id="IPR038009">
    <property type="entry name" value="GlmU_C_LbH"/>
</dbReference>
<dbReference type="GO" id="GO:0000902">
    <property type="term" value="P:cell morphogenesis"/>
    <property type="evidence" value="ECO:0007669"/>
    <property type="project" value="UniProtKB-UniRule"/>
</dbReference>
<protein>
    <recommendedName>
        <fullName evidence="18">Bifunctional protein GlmU</fullName>
    </recommendedName>
    <domain>
        <recommendedName>
            <fullName evidence="18">UDP-N-acetylglucosamine pyrophosphorylase</fullName>
            <ecNumber evidence="18">2.7.7.23</ecNumber>
        </recommendedName>
        <alternativeName>
            <fullName evidence="18">N-acetylglucosamine-1-phosphate uridyltransferase</fullName>
        </alternativeName>
    </domain>
    <domain>
        <recommendedName>
            <fullName evidence="18">Glucosamine-1-phosphate N-acetyltransferase</fullName>
            <ecNumber evidence="18">2.3.1.157</ecNumber>
        </recommendedName>
    </domain>
</protein>
<evidence type="ECO:0000256" key="3">
    <source>
        <dbReference type="ARBA" id="ARBA00007947"/>
    </source>
</evidence>
<dbReference type="GO" id="GO:0071555">
    <property type="term" value="P:cell wall organization"/>
    <property type="evidence" value="ECO:0007669"/>
    <property type="project" value="UniProtKB-KW"/>
</dbReference>
<feature type="binding site" evidence="18">
    <location>
        <position position="156"/>
    </location>
    <ligand>
        <name>UDP-N-acetyl-alpha-D-glucosamine</name>
        <dbReference type="ChEBI" id="CHEBI:57705"/>
    </ligand>
</feature>
<feature type="binding site" evidence="18">
    <location>
        <begin position="13"/>
        <end position="16"/>
    </location>
    <ligand>
        <name>UDP-N-acetyl-alpha-D-glucosamine</name>
        <dbReference type="ChEBI" id="CHEBI:57705"/>
    </ligand>
</feature>
<dbReference type="Pfam" id="PF00132">
    <property type="entry name" value="Hexapep"/>
    <property type="match status" value="1"/>
</dbReference>
<dbReference type="RefSeq" id="WP_091644745.1">
    <property type="nucleotide sequence ID" value="NZ_FOEG01000006.1"/>
</dbReference>
<dbReference type="SUPFAM" id="SSF51161">
    <property type="entry name" value="Trimeric LpxA-like enzymes"/>
    <property type="match status" value="1"/>
</dbReference>
<comment type="pathway">
    <text evidence="18">Nucleotide-sugar biosynthesis; UDP-N-acetyl-alpha-D-glucosamine biosynthesis; N-acetyl-alpha-D-glucosamine 1-phosphate from alpha-D-glucosamine 6-phosphate (route II): step 2/2.</text>
</comment>
<feature type="domain" description="MobA-like NTP transferase" evidence="19">
    <location>
        <begin position="10"/>
        <end position="131"/>
    </location>
</feature>
<comment type="function">
    <text evidence="17 18">Catalyzes the last two sequential reactions in the de novo biosynthetic pathway for UDP-N-acetylglucosamine (UDP-GlcNAc). The C-terminal domain catalyzes the transfer of acetyl group from acetyl coenzyme A to glucosamine-1-phosphate (GlcN-1-P) to produce N-acetylglucosamine-1-phosphate (GlcNAc-1-P), which is converted into UDP-GlcNAc by the transfer of uridine 5-monophosphate (from uridine 5-triphosphate), a reaction catalyzed by the N-terminal domain.</text>
</comment>
<comment type="catalytic activity">
    <reaction evidence="15 18">
        <text>alpha-D-glucosamine 1-phosphate + acetyl-CoA = N-acetyl-alpha-D-glucosamine 1-phosphate + CoA + H(+)</text>
        <dbReference type="Rhea" id="RHEA:13725"/>
        <dbReference type="ChEBI" id="CHEBI:15378"/>
        <dbReference type="ChEBI" id="CHEBI:57287"/>
        <dbReference type="ChEBI" id="CHEBI:57288"/>
        <dbReference type="ChEBI" id="CHEBI:57776"/>
        <dbReference type="ChEBI" id="CHEBI:58516"/>
        <dbReference type="EC" id="2.3.1.157"/>
    </reaction>
</comment>
<evidence type="ECO:0000256" key="13">
    <source>
        <dbReference type="ARBA" id="ARBA00023315"/>
    </source>
</evidence>
<dbReference type="GO" id="GO:0005737">
    <property type="term" value="C:cytoplasm"/>
    <property type="evidence" value="ECO:0007669"/>
    <property type="project" value="UniProtKB-SubCell"/>
</dbReference>
<organism evidence="20 21">
    <name type="scientific">Aquisalimonas asiatica</name>
    <dbReference type="NCBI Taxonomy" id="406100"/>
    <lineage>
        <taxon>Bacteria</taxon>
        <taxon>Pseudomonadati</taxon>
        <taxon>Pseudomonadota</taxon>
        <taxon>Gammaproteobacteria</taxon>
        <taxon>Chromatiales</taxon>
        <taxon>Ectothiorhodospiraceae</taxon>
        <taxon>Aquisalimonas</taxon>
    </lineage>
</organism>
<feature type="binding site" evidence="18">
    <location>
        <position position="425"/>
    </location>
    <ligand>
        <name>acetyl-CoA</name>
        <dbReference type="ChEBI" id="CHEBI:57288"/>
    </ligand>
</feature>
<keyword evidence="10 18" id="KW-0133">Cell shape</keyword>
<proteinExistence type="inferred from homology"/>
<dbReference type="InterPro" id="IPR029044">
    <property type="entry name" value="Nucleotide-diphossugar_trans"/>
</dbReference>
<dbReference type="EMBL" id="FOEG01000006">
    <property type="protein sequence ID" value="SEP00336.1"/>
    <property type="molecule type" value="Genomic_DNA"/>
</dbReference>
<feature type="binding site" evidence="18">
    <location>
        <begin position="105"/>
        <end position="107"/>
    </location>
    <ligand>
        <name>UDP-N-acetyl-alpha-D-glucosamine</name>
        <dbReference type="ChEBI" id="CHEBI:57705"/>
    </ligand>
</feature>
<evidence type="ECO:0000256" key="5">
    <source>
        <dbReference type="ARBA" id="ARBA00022679"/>
    </source>
</evidence>
<dbReference type="UniPathway" id="UPA00973"/>
<dbReference type="GO" id="GO:0006048">
    <property type="term" value="P:UDP-N-acetylglucosamine biosynthetic process"/>
    <property type="evidence" value="ECO:0007669"/>
    <property type="project" value="UniProtKB-UniPathway"/>
</dbReference>
<dbReference type="CDD" id="cd03353">
    <property type="entry name" value="LbH_GlmU_C"/>
    <property type="match status" value="1"/>
</dbReference>
<dbReference type="EC" id="2.3.1.157" evidence="18"/>
<evidence type="ECO:0000256" key="6">
    <source>
        <dbReference type="ARBA" id="ARBA00022695"/>
    </source>
</evidence>
<dbReference type="STRING" id="406100.SAMN04488052_10652"/>
<gene>
    <name evidence="18" type="primary">glmU</name>
    <name evidence="20" type="ORF">SAMN04488052_10652</name>
</gene>
<dbReference type="InterPro" id="IPR025877">
    <property type="entry name" value="MobA-like_NTP_Trfase"/>
</dbReference>
<dbReference type="CDD" id="cd02540">
    <property type="entry name" value="GT2_GlmU_N_bac"/>
    <property type="match status" value="1"/>
</dbReference>
<feature type="binding site" evidence="18">
    <location>
        <position position="382"/>
    </location>
    <ligand>
        <name>acetyl-CoA</name>
        <dbReference type="ChEBI" id="CHEBI:57288"/>
    </ligand>
</feature>
<dbReference type="GO" id="GO:0008360">
    <property type="term" value="P:regulation of cell shape"/>
    <property type="evidence" value="ECO:0007669"/>
    <property type="project" value="UniProtKB-KW"/>
</dbReference>
<feature type="binding site" evidence="18">
    <location>
        <position position="442"/>
    </location>
    <ligand>
        <name>acetyl-CoA</name>
        <dbReference type="ChEBI" id="CHEBI:57288"/>
    </ligand>
</feature>
<keyword evidence="6 18" id="KW-0548">Nucleotidyltransferase</keyword>
<dbReference type="GO" id="GO:0019134">
    <property type="term" value="F:glucosamine-1-phosphate N-acetyltransferase activity"/>
    <property type="evidence" value="ECO:0007669"/>
    <property type="project" value="UniProtKB-UniRule"/>
</dbReference>
<dbReference type="Gene3D" id="2.160.10.10">
    <property type="entry name" value="Hexapeptide repeat proteins"/>
    <property type="match status" value="1"/>
</dbReference>
<keyword evidence="5 18" id="KW-0808">Transferase</keyword>
<keyword evidence="13 18" id="KW-0012">Acyltransferase</keyword>
<feature type="binding site" evidence="18">
    <location>
        <position position="141"/>
    </location>
    <ligand>
        <name>UDP-N-acetyl-alpha-D-glucosamine</name>
        <dbReference type="ChEBI" id="CHEBI:57705"/>
    </ligand>
</feature>
<feature type="binding site" evidence="18">
    <location>
        <position position="335"/>
    </location>
    <ligand>
        <name>UDP-N-acetyl-alpha-D-glucosamine</name>
        <dbReference type="ChEBI" id="CHEBI:57705"/>
    </ligand>
</feature>
<feature type="binding site" evidence="18">
    <location>
        <position position="107"/>
    </location>
    <ligand>
        <name>Mg(2+)</name>
        <dbReference type="ChEBI" id="CHEBI:18420"/>
    </ligand>
</feature>
<evidence type="ECO:0000313" key="20">
    <source>
        <dbReference type="EMBL" id="SEP00336.1"/>
    </source>
</evidence>
<feature type="binding site" evidence="18">
    <location>
        <position position="171"/>
    </location>
    <ligand>
        <name>UDP-N-acetyl-alpha-D-glucosamine</name>
        <dbReference type="ChEBI" id="CHEBI:57705"/>
    </ligand>
</feature>
<feature type="binding site" evidence="18">
    <location>
        <position position="27"/>
    </location>
    <ligand>
        <name>UDP-N-acetyl-alpha-D-glucosamine</name>
        <dbReference type="ChEBI" id="CHEBI:57705"/>
    </ligand>
</feature>
<feature type="region of interest" description="Linker" evidence="18">
    <location>
        <begin position="232"/>
        <end position="252"/>
    </location>
</feature>
<reference evidence="20 21" key="1">
    <citation type="submission" date="2016-10" db="EMBL/GenBank/DDBJ databases">
        <authorList>
            <person name="de Groot N.N."/>
        </authorList>
    </citation>
    <scope>NUCLEOTIDE SEQUENCE [LARGE SCALE GENOMIC DNA]</scope>
    <source>
        <strain evidence="20 21">CGMCC 1.6291</strain>
    </source>
</reference>
<dbReference type="Gene3D" id="3.90.550.10">
    <property type="entry name" value="Spore Coat Polysaccharide Biosynthesis Protein SpsA, Chain A"/>
    <property type="match status" value="1"/>
</dbReference>
<evidence type="ECO:0000256" key="12">
    <source>
        <dbReference type="ARBA" id="ARBA00023268"/>
    </source>
</evidence>
<feature type="binding site" evidence="18">
    <location>
        <position position="407"/>
    </location>
    <ligand>
        <name>acetyl-CoA</name>
        <dbReference type="ChEBI" id="CHEBI:57288"/>
    </ligand>
</feature>
<comment type="cofactor">
    <cofactor evidence="18">
        <name>Mg(2+)</name>
        <dbReference type="ChEBI" id="CHEBI:18420"/>
    </cofactor>
    <text evidence="18">Binds 1 Mg(2+) ion per subunit.</text>
</comment>
<keyword evidence="9 18" id="KW-0460">Magnesium</keyword>
<evidence type="ECO:0000256" key="7">
    <source>
        <dbReference type="ARBA" id="ARBA00022723"/>
    </source>
</evidence>
<evidence type="ECO:0000256" key="18">
    <source>
        <dbReference type="HAMAP-Rule" id="MF_01631"/>
    </source>
</evidence>
<evidence type="ECO:0000256" key="11">
    <source>
        <dbReference type="ARBA" id="ARBA00022984"/>
    </source>
</evidence>
<evidence type="ECO:0000256" key="14">
    <source>
        <dbReference type="ARBA" id="ARBA00023316"/>
    </source>
</evidence>
<dbReference type="EC" id="2.7.7.23" evidence="18"/>
<keyword evidence="21" id="KW-1185">Reference proteome</keyword>
<comment type="subunit">
    <text evidence="18">Homotrimer.</text>
</comment>
<comment type="similarity">
    <text evidence="2 18">In the C-terminal section; belongs to the transferase hexapeptide repeat family.</text>
</comment>
<dbReference type="Proteomes" id="UP000199657">
    <property type="component" value="Unassembled WGS sequence"/>
</dbReference>
<keyword evidence="7 18" id="KW-0479">Metal-binding</keyword>
<evidence type="ECO:0000256" key="10">
    <source>
        <dbReference type="ARBA" id="ARBA00022960"/>
    </source>
</evidence>
<dbReference type="SUPFAM" id="SSF53448">
    <property type="entry name" value="Nucleotide-diphospho-sugar transferases"/>
    <property type="match status" value="1"/>
</dbReference>
<feature type="binding site" evidence="18">
    <location>
        <begin position="83"/>
        <end position="84"/>
    </location>
    <ligand>
        <name>UDP-N-acetyl-alpha-D-glucosamine</name>
        <dbReference type="ChEBI" id="CHEBI:57705"/>
    </ligand>
</feature>
<feature type="binding site" evidence="18">
    <location>
        <position position="353"/>
    </location>
    <ligand>
        <name>UDP-N-acetyl-alpha-D-glucosamine</name>
        <dbReference type="ChEBI" id="CHEBI:57705"/>
    </ligand>
</feature>
<dbReference type="GO" id="GO:0009245">
    <property type="term" value="P:lipid A biosynthetic process"/>
    <property type="evidence" value="ECO:0007669"/>
    <property type="project" value="UniProtKB-UniRule"/>
</dbReference>
<dbReference type="GO" id="GO:0003977">
    <property type="term" value="F:UDP-N-acetylglucosamine diphosphorylase activity"/>
    <property type="evidence" value="ECO:0007669"/>
    <property type="project" value="UniProtKB-UniRule"/>
</dbReference>
<comment type="subcellular location">
    <subcellularLocation>
        <location evidence="1 18">Cytoplasm</location>
    </subcellularLocation>
</comment>
<feature type="binding site" evidence="18">
    <location>
        <begin position="388"/>
        <end position="389"/>
    </location>
    <ligand>
        <name>acetyl-CoA</name>
        <dbReference type="ChEBI" id="CHEBI:57288"/>
    </ligand>
</feature>
<feature type="region of interest" description="N-acetyltransferase" evidence="18">
    <location>
        <begin position="253"/>
        <end position="456"/>
    </location>
</feature>
<dbReference type="GO" id="GO:0016020">
    <property type="term" value="C:membrane"/>
    <property type="evidence" value="ECO:0007669"/>
    <property type="project" value="GOC"/>
</dbReference>
<dbReference type="GO" id="GO:0000287">
    <property type="term" value="F:magnesium ion binding"/>
    <property type="evidence" value="ECO:0007669"/>
    <property type="project" value="UniProtKB-UniRule"/>
</dbReference>
<evidence type="ECO:0000256" key="15">
    <source>
        <dbReference type="ARBA" id="ARBA00048247"/>
    </source>
</evidence>
<evidence type="ECO:0000256" key="16">
    <source>
        <dbReference type="ARBA" id="ARBA00048493"/>
    </source>
</evidence>
<dbReference type="GO" id="GO:0009252">
    <property type="term" value="P:peptidoglycan biosynthetic process"/>
    <property type="evidence" value="ECO:0007669"/>
    <property type="project" value="UniProtKB-UniRule"/>
</dbReference>
<dbReference type="AlphaFoldDB" id="A0A1H8UB55"/>
<dbReference type="PANTHER" id="PTHR43584:SF3">
    <property type="entry name" value="BIFUNCTIONAL PROTEIN GLMU"/>
    <property type="match status" value="1"/>
</dbReference>
<feature type="binding site" evidence="18">
    <location>
        <position position="78"/>
    </location>
    <ligand>
        <name>UDP-N-acetyl-alpha-D-glucosamine</name>
        <dbReference type="ChEBI" id="CHEBI:57705"/>
    </ligand>
</feature>
<evidence type="ECO:0000256" key="17">
    <source>
        <dbReference type="ARBA" id="ARBA00049628"/>
    </source>
</evidence>
<evidence type="ECO:0000256" key="4">
    <source>
        <dbReference type="ARBA" id="ARBA00022490"/>
    </source>
</evidence>
<dbReference type="HAMAP" id="MF_01631">
    <property type="entry name" value="GlmU"/>
    <property type="match status" value="1"/>
</dbReference>
<dbReference type="InterPro" id="IPR001451">
    <property type="entry name" value="Hexapep"/>
</dbReference>
<sequence length="456" mass="47929">MSDPRPPLHVVILAAGQGKRMRSALPKVLHLLAGRPLLRHVVDTARTLEPAAIHVVHGHGGERVREALADAAVNWVEQAEQLGTGHAVQQAMPDIGDDATVLVLYGDVPLVRAETMADLVAAVGDGPAVLTVDLQNPAGYGRIVRNAEGFVERIVEHKDAGLAELALTETNTGLMAAPAGALRDWLARCDNSNAQGEYYLPDCVAAARADGRRVAATQASDPGEVAGVNDRLQLEAAERIYQRRQADTALRDGLGLVDRNRFDLRGHLRFGQDCTVDVGVVMEGAVTLGDNVRIGPYVCLRDVSIESGAVIEAHSILEGAHVGRDARVGPFARLRPGAELGTGARAGNFVEIKKAVIGPGSKVNHLSYIGDATLGCDVNVGAGTITCNYDGTNKHHTTIGDGAFIGSGTQLVAPVSVASGSVLGAGTTLTRDTEADSLTVTRAPARSVSGWSRRRR</sequence>
<feature type="active site" description="Proton acceptor" evidence="18">
    <location>
        <position position="365"/>
    </location>
</feature>
<keyword evidence="12 18" id="KW-0511">Multifunctional enzyme</keyword>
<dbReference type="UniPathway" id="UPA00113">
    <property type="reaction ID" value="UER00532"/>
</dbReference>
<evidence type="ECO:0000256" key="9">
    <source>
        <dbReference type="ARBA" id="ARBA00022842"/>
    </source>
</evidence>
<evidence type="ECO:0000259" key="19">
    <source>
        <dbReference type="Pfam" id="PF12804"/>
    </source>
</evidence>
<evidence type="ECO:0000313" key="21">
    <source>
        <dbReference type="Proteomes" id="UP000199657"/>
    </source>
</evidence>
<dbReference type="PANTHER" id="PTHR43584">
    <property type="entry name" value="NUCLEOTIDYL TRANSFERASE"/>
    <property type="match status" value="1"/>
</dbReference>
<dbReference type="NCBIfam" id="TIGR01173">
    <property type="entry name" value="glmU"/>
    <property type="match status" value="1"/>
</dbReference>
<dbReference type="Pfam" id="PF12804">
    <property type="entry name" value="NTP_transf_3"/>
    <property type="match status" value="1"/>
</dbReference>
<comment type="catalytic activity">
    <reaction evidence="16 18">
        <text>N-acetyl-alpha-D-glucosamine 1-phosphate + UTP + H(+) = UDP-N-acetyl-alpha-D-glucosamine + diphosphate</text>
        <dbReference type="Rhea" id="RHEA:13509"/>
        <dbReference type="ChEBI" id="CHEBI:15378"/>
        <dbReference type="ChEBI" id="CHEBI:33019"/>
        <dbReference type="ChEBI" id="CHEBI:46398"/>
        <dbReference type="ChEBI" id="CHEBI:57705"/>
        <dbReference type="ChEBI" id="CHEBI:57776"/>
        <dbReference type="EC" id="2.7.7.23"/>
    </reaction>
</comment>
<comment type="pathway">
    <text evidence="18">Bacterial outer membrane biogenesis; LPS lipid A biosynthesis.</text>
</comment>
<accession>A0A1H8UB55</accession>
<feature type="binding site" evidence="18">
    <location>
        <position position="229"/>
    </location>
    <ligand>
        <name>Mg(2+)</name>
        <dbReference type="ChEBI" id="CHEBI:18420"/>
    </ligand>
</feature>
<feature type="region of interest" description="Pyrophosphorylase" evidence="18">
    <location>
        <begin position="1"/>
        <end position="231"/>
    </location>
</feature>
<keyword evidence="11 18" id="KW-0573">Peptidoglycan synthesis</keyword>
<keyword evidence="14 18" id="KW-0961">Cell wall biogenesis/degradation</keyword>
<feature type="binding site" evidence="18">
    <location>
        <position position="379"/>
    </location>
    <ligand>
        <name>UDP-N-acetyl-alpha-D-glucosamine</name>
        <dbReference type="ChEBI" id="CHEBI:57705"/>
    </ligand>
</feature>
<comment type="similarity">
    <text evidence="3 18">In the N-terminal section; belongs to the N-acetylglucosamine-1-phosphate uridyltransferase family.</text>
</comment>
<evidence type="ECO:0000256" key="1">
    <source>
        <dbReference type="ARBA" id="ARBA00004496"/>
    </source>
</evidence>
<dbReference type="InterPro" id="IPR011004">
    <property type="entry name" value="Trimer_LpxA-like_sf"/>
</dbReference>
<evidence type="ECO:0000256" key="8">
    <source>
        <dbReference type="ARBA" id="ARBA00022737"/>
    </source>
</evidence>
<keyword evidence="8 18" id="KW-0677">Repeat</keyword>
<name>A0A1H8UB55_9GAMM</name>
<dbReference type="InterPro" id="IPR050065">
    <property type="entry name" value="GlmU-like"/>
</dbReference>